<keyword evidence="3" id="KW-1185">Reference proteome</keyword>
<reference evidence="2 3" key="1">
    <citation type="submission" date="2022-03" db="EMBL/GenBank/DDBJ databases">
        <title>Pseudonocardia alaer sp. nov., a novel actinomycete isolated from reed forest soil.</title>
        <authorList>
            <person name="Wang L."/>
        </authorList>
    </citation>
    <scope>NUCLEOTIDE SEQUENCE [LARGE SCALE GENOMIC DNA]</scope>
    <source>
        <strain evidence="2 3">Y-16303</strain>
    </source>
</reference>
<gene>
    <name evidence="2" type="ORF">MMF94_37480</name>
</gene>
<keyword evidence="1" id="KW-0472">Membrane</keyword>
<dbReference type="RefSeq" id="WP_241042223.1">
    <property type="nucleotide sequence ID" value="NZ_BAAAJF010000038.1"/>
</dbReference>
<dbReference type="Proteomes" id="UP001299970">
    <property type="component" value="Unassembled WGS sequence"/>
</dbReference>
<dbReference type="SUPFAM" id="SSF101898">
    <property type="entry name" value="NHL repeat"/>
    <property type="match status" value="1"/>
</dbReference>
<sequence length="326" mass="33242">MAGVLTVSLAGPPAAPQVKCAVEDPRLAELSGLAVASNALWAMSDGGTRVELHQIDPDTCAVVDSRSAGVNPFDPEDLAVGPDESLWVADTGDNERRRDTVAVVVLPPQGESRLHRLTYPDGPHDAEALLIDARGRPVVITKEVGRPAGVYRTAQVPEGAGPTPLVRVGEVTLPSSDTKGGPVGEIGSRVVTGAAVSVDGSVVALRTYTDAWLYPVSRGDFVGALSGTPVRVPLPDEPQGEALAFDRDGTLLSGSESRGATGELRAVPGAVALAAARAGTNGPSAPVRAPEAADEPTPPWLPAALGGGAVAGVLLMLAGAIALRRR</sequence>
<proteinExistence type="predicted"/>
<name>A0ABS9TS86_9PSEU</name>
<evidence type="ECO:0000313" key="3">
    <source>
        <dbReference type="Proteomes" id="UP001299970"/>
    </source>
</evidence>
<evidence type="ECO:0000256" key="1">
    <source>
        <dbReference type="SAM" id="Phobius"/>
    </source>
</evidence>
<dbReference type="EMBL" id="JAKXMK010000043">
    <property type="protein sequence ID" value="MCH6171417.1"/>
    <property type="molecule type" value="Genomic_DNA"/>
</dbReference>
<evidence type="ECO:0000313" key="2">
    <source>
        <dbReference type="EMBL" id="MCH6171417.1"/>
    </source>
</evidence>
<protein>
    <recommendedName>
        <fullName evidence="4">NHL repeat-containing protein</fullName>
    </recommendedName>
</protein>
<comment type="caution">
    <text evidence="2">The sequence shown here is derived from an EMBL/GenBank/DDBJ whole genome shotgun (WGS) entry which is preliminary data.</text>
</comment>
<evidence type="ECO:0008006" key="4">
    <source>
        <dbReference type="Google" id="ProtNLM"/>
    </source>
</evidence>
<organism evidence="2 3">
    <name type="scientific">Pseudonocardia alaniniphila</name>
    <dbReference type="NCBI Taxonomy" id="75291"/>
    <lineage>
        <taxon>Bacteria</taxon>
        <taxon>Bacillati</taxon>
        <taxon>Actinomycetota</taxon>
        <taxon>Actinomycetes</taxon>
        <taxon>Pseudonocardiales</taxon>
        <taxon>Pseudonocardiaceae</taxon>
        <taxon>Pseudonocardia</taxon>
    </lineage>
</organism>
<accession>A0ABS9TS86</accession>
<keyword evidence="1" id="KW-1133">Transmembrane helix</keyword>
<feature type="transmembrane region" description="Helical" evidence="1">
    <location>
        <begin position="300"/>
        <end position="323"/>
    </location>
</feature>
<keyword evidence="1" id="KW-0812">Transmembrane</keyword>